<evidence type="ECO:0008006" key="3">
    <source>
        <dbReference type="Google" id="ProtNLM"/>
    </source>
</evidence>
<dbReference type="Proteomes" id="UP001589776">
    <property type="component" value="Unassembled WGS sequence"/>
</dbReference>
<gene>
    <name evidence="1" type="ORF">ACFFK0_04615</name>
</gene>
<sequence>MQINKDIYVKLILFVSCLILCTSCNKQSIKTHIPTQEQIHQFKMQNNRVIIDEKDINNLFTVILYENNKQFGYYVLYINSKGEFTSDEYFSLKGDNKSNEKISIAGQSSSEPFAVILFNDKDLLSNTSTIIIRSSNGTNGIFQMEERKRSGYIIPLEKNDRNKSEIVKVELLNKRGEIIYSQ</sequence>
<dbReference type="RefSeq" id="WP_377468733.1">
    <property type="nucleotide sequence ID" value="NZ_JBHLWN010000022.1"/>
</dbReference>
<reference evidence="1 2" key="1">
    <citation type="submission" date="2024-09" db="EMBL/GenBank/DDBJ databases">
        <authorList>
            <person name="Sun Q."/>
            <person name="Mori K."/>
        </authorList>
    </citation>
    <scope>NUCLEOTIDE SEQUENCE [LARGE SCALE GENOMIC DNA]</scope>
    <source>
        <strain evidence="1 2">CCM 7759</strain>
    </source>
</reference>
<keyword evidence="2" id="KW-1185">Reference proteome</keyword>
<organism evidence="1 2">
    <name type="scientific">Paenibacillus chartarius</name>
    <dbReference type="NCBI Taxonomy" id="747481"/>
    <lineage>
        <taxon>Bacteria</taxon>
        <taxon>Bacillati</taxon>
        <taxon>Bacillota</taxon>
        <taxon>Bacilli</taxon>
        <taxon>Bacillales</taxon>
        <taxon>Paenibacillaceae</taxon>
        <taxon>Paenibacillus</taxon>
    </lineage>
</organism>
<evidence type="ECO:0000313" key="1">
    <source>
        <dbReference type="EMBL" id="MFC0211742.1"/>
    </source>
</evidence>
<proteinExistence type="predicted"/>
<dbReference type="EMBL" id="JBHLWN010000022">
    <property type="protein sequence ID" value="MFC0211742.1"/>
    <property type="molecule type" value="Genomic_DNA"/>
</dbReference>
<evidence type="ECO:0000313" key="2">
    <source>
        <dbReference type="Proteomes" id="UP001589776"/>
    </source>
</evidence>
<accession>A0ABV6DGL8</accession>
<protein>
    <recommendedName>
        <fullName evidence="3">Lipoprotein</fullName>
    </recommendedName>
</protein>
<name>A0ABV6DGL8_9BACL</name>
<comment type="caution">
    <text evidence="1">The sequence shown here is derived from an EMBL/GenBank/DDBJ whole genome shotgun (WGS) entry which is preliminary data.</text>
</comment>